<evidence type="ECO:0000313" key="3">
    <source>
        <dbReference type="EMBL" id="MCG4744269.1"/>
    </source>
</evidence>
<dbReference type="InterPro" id="IPR010499">
    <property type="entry name" value="AraC_E-bd"/>
</dbReference>
<dbReference type="GO" id="GO:0003677">
    <property type="term" value="F:DNA binding"/>
    <property type="evidence" value="ECO:0007669"/>
    <property type="project" value="UniProtKB-KW"/>
</dbReference>
<dbReference type="Proteomes" id="UP001299608">
    <property type="component" value="Unassembled WGS sequence"/>
</dbReference>
<dbReference type="SUPFAM" id="SSF46955">
    <property type="entry name" value="Putative DNA-binding domain"/>
    <property type="match status" value="1"/>
</dbReference>
<dbReference type="Pfam" id="PF13411">
    <property type="entry name" value="MerR_1"/>
    <property type="match status" value="1"/>
</dbReference>
<dbReference type="PROSITE" id="PS50937">
    <property type="entry name" value="HTH_MERR_2"/>
    <property type="match status" value="1"/>
</dbReference>
<protein>
    <submittedName>
        <fullName evidence="3">MerR family transcriptional regulator</fullName>
    </submittedName>
</protein>
<dbReference type="GO" id="GO:0003700">
    <property type="term" value="F:DNA-binding transcription factor activity"/>
    <property type="evidence" value="ECO:0007669"/>
    <property type="project" value="InterPro"/>
</dbReference>
<evidence type="ECO:0000313" key="4">
    <source>
        <dbReference type="Proteomes" id="UP001299608"/>
    </source>
</evidence>
<dbReference type="AlphaFoldDB" id="A0AAW5BW50"/>
<dbReference type="Gene3D" id="3.20.80.10">
    <property type="entry name" value="Regulatory factor, effector binding domain"/>
    <property type="match status" value="1"/>
</dbReference>
<feature type="domain" description="HTH merR-type" evidence="2">
    <location>
        <begin position="13"/>
        <end position="83"/>
    </location>
</feature>
<dbReference type="InterPro" id="IPR047057">
    <property type="entry name" value="MerR_fam"/>
</dbReference>
<accession>A0AAW5BW50</accession>
<comment type="caution">
    <text evidence="3">The sequence shown here is derived from an EMBL/GenBank/DDBJ whole genome shotgun (WGS) entry which is preliminary data.</text>
</comment>
<evidence type="ECO:0000259" key="2">
    <source>
        <dbReference type="PROSITE" id="PS50937"/>
    </source>
</evidence>
<dbReference type="InterPro" id="IPR029442">
    <property type="entry name" value="GyrI-like"/>
</dbReference>
<dbReference type="PANTHER" id="PTHR30204">
    <property type="entry name" value="REDOX-CYCLING DRUG-SENSING TRANSCRIPTIONAL ACTIVATOR SOXR"/>
    <property type="match status" value="1"/>
</dbReference>
<dbReference type="EMBL" id="JAKNGE010000002">
    <property type="protein sequence ID" value="MCG4744269.1"/>
    <property type="molecule type" value="Genomic_DNA"/>
</dbReference>
<dbReference type="SMART" id="SM00871">
    <property type="entry name" value="AraC_E_bind"/>
    <property type="match status" value="1"/>
</dbReference>
<sequence>MERNGIILKDKELYTIGEVGRICGISAKALRYYDKIGIISPDHISEENGYRYYSRETLLLVPVMKYYKQMGFKLEEMQELLGGNTYQFLQQNFHSKISGLKDMEREIQGRYAAVRDWYELVKEAELVIRHNIQDVTLRYINPASYYYMDQEFDYQYMESVINISWTNYLEQAGQRITGPVILQFPSMADKMAGTCARARIMQQAVWPDQEDPSQILYGGQMAACTYHVGDYDGIGQAYERILGWAGLKGYACAKECCERYVVDYWTTRSPKEFVTEIIVMVTPPPG</sequence>
<dbReference type="SMART" id="SM00422">
    <property type="entry name" value="HTH_MERR"/>
    <property type="match status" value="1"/>
</dbReference>
<dbReference type="PANTHER" id="PTHR30204:SF96">
    <property type="entry name" value="CHROMOSOME-ANCHORING PROTEIN RACA"/>
    <property type="match status" value="1"/>
</dbReference>
<dbReference type="InterPro" id="IPR009061">
    <property type="entry name" value="DNA-bd_dom_put_sf"/>
</dbReference>
<dbReference type="RefSeq" id="WP_227116564.1">
    <property type="nucleotide sequence ID" value="NZ_JAAITT010000044.1"/>
</dbReference>
<dbReference type="Pfam" id="PF06445">
    <property type="entry name" value="GyrI-like"/>
    <property type="match status" value="1"/>
</dbReference>
<dbReference type="CDD" id="cd01107">
    <property type="entry name" value="HTH_BmrR"/>
    <property type="match status" value="1"/>
</dbReference>
<dbReference type="InterPro" id="IPR000551">
    <property type="entry name" value="MerR-type_HTH_dom"/>
</dbReference>
<dbReference type="InterPro" id="IPR011256">
    <property type="entry name" value="Reg_factor_effector_dom_sf"/>
</dbReference>
<name>A0AAW5BW50_9FIRM</name>
<organism evidence="3 4">
    <name type="scientific">Enterocloster aldenensis</name>
    <dbReference type="NCBI Taxonomy" id="358742"/>
    <lineage>
        <taxon>Bacteria</taxon>
        <taxon>Bacillati</taxon>
        <taxon>Bacillota</taxon>
        <taxon>Clostridia</taxon>
        <taxon>Lachnospirales</taxon>
        <taxon>Lachnospiraceae</taxon>
        <taxon>Enterocloster</taxon>
    </lineage>
</organism>
<dbReference type="SUPFAM" id="SSF55136">
    <property type="entry name" value="Probable bacterial effector-binding domain"/>
    <property type="match status" value="1"/>
</dbReference>
<dbReference type="Gene3D" id="1.10.1660.10">
    <property type="match status" value="1"/>
</dbReference>
<reference evidence="3" key="1">
    <citation type="submission" date="2022-01" db="EMBL/GenBank/DDBJ databases">
        <title>Collection of gut derived symbiotic bacterial strains cultured from healthy donors.</title>
        <authorList>
            <person name="Lin H."/>
            <person name="Kohout C."/>
            <person name="Waligurski E."/>
            <person name="Pamer E.G."/>
        </authorList>
    </citation>
    <scope>NUCLEOTIDE SEQUENCE</scope>
    <source>
        <strain evidence="3">DFI.6.55</strain>
    </source>
</reference>
<gene>
    <name evidence="3" type="ORF">L0N08_02470</name>
</gene>
<keyword evidence="1" id="KW-0238">DNA-binding</keyword>
<proteinExistence type="predicted"/>
<evidence type="ECO:0000256" key="1">
    <source>
        <dbReference type="ARBA" id="ARBA00023125"/>
    </source>
</evidence>